<evidence type="ECO:0000256" key="1">
    <source>
        <dbReference type="HAMAP-Rule" id="MF_00337"/>
    </source>
</evidence>
<dbReference type="Pfam" id="PF02609">
    <property type="entry name" value="Exonuc_VII_S"/>
    <property type="match status" value="1"/>
</dbReference>
<keyword evidence="3" id="KW-1185">Reference proteome</keyword>
<dbReference type="PANTHER" id="PTHR34137">
    <property type="entry name" value="EXODEOXYRIBONUCLEASE 7 SMALL SUBUNIT"/>
    <property type="match status" value="1"/>
</dbReference>
<dbReference type="EMBL" id="JBHRYN010000008">
    <property type="protein sequence ID" value="MFC3701182.1"/>
    <property type="molecule type" value="Genomic_DNA"/>
</dbReference>
<comment type="function">
    <text evidence="1">Bidirectionally degrades single-stranded DNA into large acid-insoluble oligonucleotides, which are then degraded further into small acid-soluble oligonucleotides.</text>
</comment>
<organism evidence="2 3">
    <name type="scientific">Reinekea marina</name>
    <dbReference type="NCBI Taxonomy" id="1310421"/>
    <lineage>
        <taxon>Bacteria</taxon>
        <taxon>Pseudomonadati</taxon>
        <taxon>Pseudomonadota</taxon>
        <taxon>Gammaproteobacteria</taxon>
        <taxon>Oceanospirillales</taxon>
        <taxon>Saccharospirillaceae</taxon>
        <taxon>Reinekea</taxon>
    </lineage>
</organism>
<comment type="subcellular location">
    <subcellularLocation>
        <location evidence="1">Cytoplasm</location>
    </subcellularLocation>
</comment>
<dbReference type="InterPro" id="IPR003761">
    <property type="entry name" value="Exonuc_VII_S"/>
</dbReference>
<dbReference type="Proteomes" id="UP001595710">
    <property type="component" value="Unassembled WGS sequence"/>
</dbReference>
<keyword evidence="1" id="KW-0540">Nuclease</keyword>
<dbReference type="EC" id="3.1.11.6" evidence="1"/>
<comment type="caution">
    <text evidence="2">The sequence shown here is derived from an EMBL/GenBank/DDBJ whole genome shotgun (WGS) entry which is preliminary data.</text>
</comment>
<protein>
    <recommendedName>
        <fullName evidence="1">Exodeoxyribonuclease 7 small subunit</fullName>
        <ecNumber evidence="1">3.1.11.6</ecNumber>
    </recommendedName>
    <alternativeName>
        <fullName evidence="1">Exodeoxyribonuclease VII small subunit</fullName>
        <shortName evidence="1">Exonuclease VII small subunit</shortName>
    </alternativeName>
</protein>
<dbReference type="NCBIfam" id="TIGR01280">
    <property type="entry name" value="xseB"/>
    <property type="match status" value="1"/>
</dbReference>
<keyword evidence="1" id="KW-0963">Cytoplasm</keyword>
<gene>
    <name evidence="1" type="primary">xseB</name>
    <name evidence="2" type="ORF">ACFOND_05950</name>
</gene>
<keyword evidence="1" id="KW-0269">Exonuclease</keyword>
<proteinExistence type="inferred from homology"/>
<comment type="catalytic activity">
    <reaction evidence="1">
        <text>Exonucleolytic cleavage in either 5'- to 3'- or 3'- to 5'-direction to yield nucleoside 5'-phosphates.</text>
        <dbReference type="EC" id="3.1.11.6"/>
    </reaction>
</comment>
<accession>A0ABV7WQE0</accession>
<dbReference type="PANTHER" id="PTHR34137:SF1">
    <property type="entry name" value="EXODEOXYRIBONUCLEASE 7 SMALL SUBUNIT"/>
    <property type="match status" value="1"/>
</dbReference>
<dbReference type="NCBIfam" id="NF002140">
    <property type="entry name" value="PRK00977.1-4"/>
    <property type="match status" value="1"/>
</dbReference>
<comment type="subunit">
    <text evidence="1">Heterooligomer composed of large and small subunits.</text>
</comment>
<dbReference type="RefSeq" id="WP_215999901.1">
    <property type="nucleotide sequence ID" value="NZ_JAUFQI010000001.1"/>
</dbReference>
<reference evidence="3" key="1">
    <citation type="journal article" date="2019" name="Int. J. Syst. Evol. Microbiol.">
        <title>The Global Catalogue of Microorganisms (GCM) 10K type strain sequencing project: providing services to taxonomists for standard genome sequencing and annotation.</title>
        <authorList>
            <consortium name="The Broad Institute Genomics Platform"/>
            <consortium name="The Broad Institute Genome Sequencing Center for Infectious Disease"/>
            <person name="Wu L."/>
            <person name="Ma J."/>
        </authorList>
    </citation>
    <scope>NUCLEOTIDE SEQUENCE [LARGE SCALE GENOMIC DNA]</scope>
    <source>
        <strain evidence="3">CECT 8288</strain>
    </source>
</reference>
<name>A0ABV7WQE0_9GAMM</name>
<dbReference type="HAMAP" id="MF_00337">
    <property type="entry name" value="Exonuc_7_S"/>
    <property type="match status" value="1"/>
</dbReference>
<comment type="similarity">
    <text evidence="1">Belongs to the XseB family.</text>
</comment>
<dbReference type="GO" id="GO:0008855">
    <property type="term" value="F:exodeoxyribonuclease VII activity"/>
    <property type="evidence" value="ECO:0007669"/>
    <property type="project" value="UniProtKB-EC"/>
</dbReference>
<evidence type="ECO:0000313" key="3">
    <source>
        <dbReference type="Proteomes" id="UP001595710"/>
    </source>
</evidence>
<sequence>MANPTKNSFEDDLTALENIVEQLESGELSLDDAMKAFESGVKLTNQCQKTLADAQQKVQVLVDKNGLESLQDLDDQEA</sequence>
<evidence type="ECO:0000313" key="2">
    <source>
        <dbReference type="EMBL" id="MFC3701182.1"/>
    </source>
</evidence>
<keyword evidence="1 2" id="KW-0378">Hydrolase</keyword>